<dbReference type="EnsemblBacteria" id="ABF40727">
    <property type="protein sequence ID" value="ABF40727"/>
    <property type="gene ID" value="Acid345_1726"/>
</dbReference>
<dbReference type="OrthoDB" id="508112at2"/>
<organism evidence="3 4">
    <name type="scientific">Koribacter versatilis (strain Ellin345)</name>
    <dbReference type="NCBI Taxonomy" id="204669"/>
    <lineage>
        <taxon>Bacteria</taxon>
        <taxon>Pseudomonadati</taxon>
        <taxon>Acidobacteriota</taxon>
        <taxon>Terriglobia</taxon>
        <taxon>Terriglobales</taxon>
        <taxon>Candidatus Korobacteraceae</taxon>
        <taxon>Candidatus Korobacter</taxon>
    </lineage>
</organism>
<feature type="transmembrane region" description="Helical" evidence="1">
    <location>
        <begin position="100"/>
        <end position="120"/>
    </location>
</feature>
<feature type="transmembrane region" description="Helical" evidence="1">
    <location>
        <begin position="237"/>
        <end position="257"/>
    </location>
</feature>
<dbReference type="HOGENOM" id="CLU_054519_0_0_0"/>
<evidence type="ECO:0000256" key="1">
    <source>
        <dbReference type="SAM" id="Phobius"/>
    </source>
</evidence>
<accession>Q1IQX3</accession>
<dbReference type="PANTHER" id="PTHR40407">
    <property type="entry name" value="MEMBRANE PROTEIN-LIKE PROTEIN"/>
    <property type="match status" value="1"/>
</dbReference>
<dbReference type="InterPro" id="IPR012429">
    <property type="entry name" value="HGSNAT_cat"/>
</dbReference>
<dbReference type="STRING" id="204669.Acid345_1726"/>
<evidence type="ECO:0000313" key="4">
    <source>
        <dbReference type="Proteomes" id="UP000002432"/>
    </source>
</evidence>
<gene>
    <name evidence="3" type="ordered locus">Acid345_1726</name>
</gene>
<dbReference type="EMBL" id="CP000360">
    <property type="protein sequence ID" value="ABF40727.1"/>
    <property type="molecule type" value="Genomic_DNA"/>
</dbReference>
<feature type="transmembrane region" description="Helical" evidence="1">
    <location>
        <begin position="67"/>
        <end position="88"/>
    </location>
</feature>
<feature type="transmembrane region" description="Helical" evidence="1">
    <location>
        <begin position="370"/>
        <end position="393"/>
    </location>
</feature>
<proteinExistence type="predicted"/>
<reference evidence="3 4" key="1">
    <citation type="journal article" date="2009" name="Appl. Environ. Microbiol.">
        <title>Three genomes from the phylum Acidobacteria provide insight into the lifestyles of these microorganisms in soils.</title>
        <authorList>
            <person name="Ward N.L."/>
            <person name="Challacombe J.F."/>
            <person name="Janssen P.H."/>
            <person name="Henrissat B."/>
            <person name="Coutinho P.M."/>
            <person name="Wu M."/>
            <person name="Xie G."/>
            <person name="Haft D.H."/>
            <person name="Sait M."/>
            <person name="Badger J."/>
            <person name="Barabote R.D."/>
            <person name="Bradley B."/>
            <person name="Brettin T.S."/>
            <person name="Brinkac L.M."/>
            <person name="Bruce D."/>
            <person name="Creasy T."/>
            <person name="Daugherty S.C."/>
            <person name="Davidsen T.M."/>
            <person name="DeBoy R.T."/>
            <person name="Detter J.C."/>
            <person name="Dodson R.J."/>
            <person name="Durkin A.S."/>
            <person name="Ganapathy A."/>
            <person name="Gwinn-Giglio M."/>
            <person name="Han C.S."/>
            <person name="Khouri H."/>
            <person name="Kiss H."/>
            <person name="Kothari S.P."/>
            <person name="Madupu R."/>
            <person name="Nelson K.E."/>
            <person name="Nelson W.C."/>
            <person name="Paulsen I."/>
            <person name="Penn K."/>
            <person name="Ren Q."/>
            <person name="Rosovitz M.J."/>
            <person name="Selengut J.D."/>
            <person name="Shrivastava S."/>
            <person name="Sullivan S.A."/>
            <person name="Tapia R."/>
            <person name="Thompson L.S."/>
            <person name="Watkins K.L."/>
            <person name="Yang Q."/>
            <person name="Yu C."/>
            <person name="Zafar N."/>
            <person name="Zhou L."/>
            <person name="Kuske C.R."/>
        </authorList>
    </citation>
    <scope>NUCLEOTIDE SEQUENCE [LARGE SCALE GENOMIC DNA]</scope>
    <source>
        <strain evidence="3 4">Ellin345</strain>
    </source>
</reference>
<keyword evidence="4" id="KW-1185">Reference proteome</keyword>
<feature type="transmembrane region" description="Helical" evidence="1">
    <location>
        <begin position="322"/>
        <end position="343"/>
    </location>
</feature>
<dbReference type="AlphaFoldDB" id="Q1IQX3"/>
<dbReference type="eggNOG" id="COG3503">
    <property type="taxonomic scope" value="Bacteria"/>
</dbReference>
<evidence type="ECO:0000259" key="2">
    <source>
        <dbReference type="Pfam" id="PF07786"/>
    </source>
</evidence>
<feature type="transmembrane region" description="Helical" evidence="1">
    <location>
        <begin position="132"/>
        <end position="151"/>
    </location>
</feature>
<protein>
    <recommendedName>
        <fullName evidence="2">Heparan-alpha-glucosaminide N-acetyltransferase catalytic domain-containing protein</fullName>
    </recommendedName>
</protein>
<evidence type="ECO:0000313" key="3">
    <source>
        <dbReference type="EMBL" id="ABF40727.1"/>
    </source>
</evidence>
<dbReference type="PANTHER" id="PTHR40407:SF1">
    <property type="entry name" value="HEPARAN-ALPHA-GLUCOSAMINIDE N-ACETYLTRANSFERASE CATALYTIC DOMAIN-CONTAINING PROTEIN"/>
    <property type="match status" value="1"/>
</dbReference>
<name>Q1IQX3_KORVE</name>
<keyword evidence="1" id="KW-1133">Transmembrane helix</keyword>
<dbReference type="Pfam" id="PF07786">
    <property type="entry name" value="HGSNAT_cat"/>
    <property type="match status" value="1"/>
</dbReference>
<feature type="transmembrane region" description="Helical" evidence="1">
    <location>
        <begin position="282"/>
        <end position="301"/>
    </location>
</feature>
<dbReference type="Proteomes" id="UP000002432">
    <property type="component" value="Chromosome"/>
</dbReference>
<keyword evidence="1" id="KW-0472">Membrane</keyword>
<keyword evidence="1" id="KW-0812">Transmembrane</keyword>
<sequence length="408" mass="46562">MSSRPFLSLNQATSARSKRLQSVDILRGAIMMLMAIDHIRDFVHRGAMQFSPTDLTRTTAPIFLTRWITHFCAPVFFLTAGIGAFLWMSRGNHTKRELSWFLLTRGLWLILIENTILRVVMFSQVSYRGSVIILLILWGLGASMIALAALAHLPIRVLAPLSLLVIVIHNAFDPLTADKFGRFAWLWDILHQQGLFTVAGFNFVTAYPIVPWIFVMSAGFCLGTVFLWDLARRQSFLLRLGLTMTAAFFVVRGINIYGDPSRWIHQSTATLTVLSFLNVTKYPPSLEFLLMTLGPAFIVLSRLENMGLSEANPFVVFGRVPFFYYATHLFVIHLGSILMNFVYYRHTSFLLLPAPSMGGDPKLFPPDFGFPLWVVYAFWLATLAALYPACLWFSRLKKRRRDWWLSYL</sequence>
<feature type="transmembrane region" description="Helical" evidence="1">
    <location>
        <begin position="209"/>
        <end position="230"/>
    </location>
</feature>
<dbReference type="KEGG" id="aba:Acid345_1726"/>
<feature type="domain" description="Heparan-alpha-glucosaminide N-acetyltransferase catalytic" evidence="2">
    <location>
        <begin position="19"/>
        <end position="236"/>
    </location>
</feature>